<sequence>MKKSLVALAFFSASVFAGSEVPPNQPMQNTPVVQFGVVDISSQIAKIAKNVGLAYSLKNQNHRLCWTAYNVPFQMQNKVIEVFVTPKASQFNSEGATVESSKDKKTHKITTMVPNNSDSFGRCWRFDDKDPLGTYKVDIQVNDIIFQTQTFELVK</sequence>
<keyword evidence="1" id="KW-0732">Signal</keyword>
<evidence type="ECO:0000313" key="2">
    <source>
        <dbReference type="EMBL" id="TFV12994.1"/>
    </source>
</evidence>
<feature type="signal peptide" evidence="1">
    <location>
        <begin position="1"/>
        <end position="17"/>
    </location>
</feature>
<dbReference type="RefSeq" id="WP_135054480.1">
    <property type="nucleotide sequence ID" value="NZ_JADGLC010000003.1"/>
</dbReference>
<dbReference type="AlphaFoldDB" id="A0A4Y9K4K6"/>
<gene>
    <name evidence="2" type="ORF">E4T80_02015</name>
</gene>
<name>A0A4Y9K4K6_9PAST</name>
<dbReference type="EMBL" id="SPPA01000003">
    <property type="protein sequence ID" value="TFV12994.1"/>
    <property type="molecule type" value="Genomic_DNA"/>
</dbReference>
<dbReference type="Proteomes" id="UP000297396">
    <property type="component" value="Unassembled WGS sequence"/>
</dbReference>
<evidence type="ECO:0008006" key="4">
    <source>
        <dbReference type="Google" id="ProtNLM"/>
    </source>
</evidence>
<proteinExistence type="predicted"/>
<accession>A0A4Y9K4K6</accession>
<evidence type="ECO:0000256" key="1">
    <source>
        <dbReference type="SAM" id="SignalP"/>
    </source>
</evidence>
<reference evidence="2 3" key="1">
    <citation type="submission" date="2019-03" db="EMBL/GenBank/DDBJ databases">
        <title>Diversity of the mouse oral microbiome.</title>
        <authorList>
            <person name="Joseph S."/>
            <person name="Aduse-Opoku J."/>
            <person name="Curtis M."/>
            <person name="Wade W."/>
            <person name="Hashim A."/>
        </authorList>
    </citation>
    <scope>NUCLEOTIDE SEQUENCE [LARGE SCALE GENOMIC DNA]</scope>
    <source>
        <strain evidence="2 3">WT12</strain>
    </source>
</reference>
<evidence type="ECO:0000313" key="3">
    <source>
        <dbReference type="Proteomes" id="UP000297396"/>
    </source>
</evidence>
<dbReference type="OrthoDB" id="8613971at2"/>
<comment type="caution">
    <text evidence="2">The sequence shown here is derived from an EMBL/GenBank/DDBJ whole genome shotgun (WGS) entry which is preliminary data.</text>
</comment>
<protein>
    <recommendedName>
        <fullName evidence="4">Pseudouridine synthase</fullName>
    </recommendedName>
</protein>
<feature type="chain" id="PRO_5021371123" description="Pseudouridine synthase" evidence="1">
    <location>
        <begin position="18"/>
        <end position="155"/>
    </location>
</feature>
<organism evidence="2 3">
    <name type="scientific">Muribacter muris</name>
    <dbReference type="NCBI Taxonomy" id="67855"/>
    <lineage>
        <taxon>Bacteria</taxon>
        <taxon>Pseudomonadati</taxon>
        <taxon>Pseudomonadota</taxon>
        <taxon>Gammaproteobacteria</taxon>
        <taxon>Pasteurellales</taxon>
        <taxon>Pasteurellaceae</taxon>
        <taxon>Muribacter</taxon>
    </lineage>
</organism>